<keyword evidence="3" id="KW-0808">Transferase</keyword>
<evidence type="ECO:0000313" key="11">
    <source>
        <dbReference type="EMBL" id="PXY42548.1"/>
    </source>
</evidence>
<keyword evidence="6 8" id="KW-0472">Membrane</keyword>
<keyword evidence="7" id="KW-0012">Acyltransferase</keyword>
<feature type="transmembrane region" description="Helical" evidence="8">
    <location>
        <begin position="259"/>
        <end position="277"/>
    </location>
</feature>
<keyword evidence="2" id="KW-1003">Cell membrane</keyword>
<dbReference type="InterPro" id="IPR043968">
    <property type="entry name" value="SGNH"/>
</dbReference>
<protein>
    <recommendedName>
        <fullName evidence="13">Acyltransferase</fullName>
    </recommendedName>
</protein>
<evidence type="ECO:0000256" key="4">
    <source>
        <dbReference type="ARBA" id="ARBA00022692"/>
    </source>
</evidence>
<keyword evidence="4 8" id="KW-0812">Transmembrane</keyword>
<evidence type="ECO:0000313" key="12">
    <source>
        <dbReference type="Proteomes" id="UP000247903"/>
    </source>
</evidence>
<dbReference type="GO" id="GO:0009103">
    <property type="term" value="P:lipopolysaccharide biosynthetic process"/>
    <property type="evidence" value="ECO:0007669"/>
    <property type="project" value="TreeGrafter"/>
</dbReference>
<dbReference type="InterPro" id="IPR050879">
    <property type="entry name" value="Acyltransferase_3"/>
</dbReference>
<comment type="caution">
    <text evidence="11">The sequence shown here is derived from an EMBL/GenBank/DDBJ whole genome shotgun (WGS) entry which is preliminary data.</text>
</comment>
<evidence type="ECO:0000259" key="9">
    <source>
        <dbReference type="Pfam" id="PF01757"/>
    </source>
</evidence>
<evidence type="ECO:0000256" key="7">
    <source>
        <dbReference type="ARBA" id="ARBA00023315"/>
    </source>
</evidence>
<evidence type="ECO:0000259" key="10">
    <source>
        <dbReference type="Pfam" id="PF19040"/>
    </source>
</evidence>
<dbReference type="GO" id="GO:0005886">
    <property type="term" value="C:plasma membrane"/>
    <property type="evidence" value="ECO:0007669"/>
    <property type="project" value="UniProtKB-SubCell"/>
</dbReference>
<dbReference type="InterPro" id="IPR002656">
    <property type="entry name" value="Acyl_transf_3_dom"/>
</dbReference>
<feature type="transmembrane region" description="Helical" evidence="8">
    <location>
        <begin position="149"/>
        <end position="166"/>
    </location>
</feature>
<dbReference type="SUPFAM" id="SSF52266">
    <property type="entry name" value="SGNH hydrolase"/>
    <property type="match status" value="1"/>
</dbReference>
<dbReference type="EMBL" id="QJHK01000001">
    <property type="protein sequence ID" value="PXY42548.1"/>
    <property type="molecule type" value="Genomic_DNA"/>
</dbReference>
<feature type="transmembrane region" description="Helical" evidence="8">
    <location>
        <begin position="319"/>
        <end position="340"/>
    </location>
</feature>
<feature type="transmembrane region" description="Helical" evidence="8">
    <location>
        <begin position="12"/>
        <end position="33"/>
    </location>
</feature>
<dbReference type="GO" id="GO:0016788">
    <property type="term" value="F:hydrolase activity, acting on ester bonds"/>
    <property type="evidence" value="ECO:0007669"/>
    <property type="project" value="UniProtKB-ARBA"/>
</dbReference>
<feature type="domain" description="SGNH" evidence="10">
    <location>
        <begin position="412"/>
        <end position="621"/>
    </location>
</feature>
<keyword evidence="12" id="KW-1185">Reference proteome</keyword>
<feature type="transmembrane region" description="Helical" evidence="8">
    <location>
        <begin position="39"/>
        <end position="59"/>
    </location>
</feature>
<gene>
    <name evidence="11" type="ORF">DMB65_00540</name>
</gene>
<dbReference type="AlphaFoldDB" id="A0A2V4BU30"/>
<feature type="domain" description="Acyltransferase 3" evidence="9">
    <location>
        <begin position="13"/>
        <end position="336"/>
    </location>
</feature>
<evidence type="ECO:0000256" key="3">
    <source>
        <dbReference type="ARBA" id="ARBA00022679"/>
    </source>
</evidence>
<sequence length="626" mass="73404">MIRKDMVKMNFRYDIGILRAIAVLVVIFFHYQIPLFQGGFVGVDVFFVISGFLMTSIILKGFLHKSFSLNEFYNRRFVRIAPALIGMTLCILILTYFIYFPIDFKQVSLYCFYSTLFLSNYYYLFNSGYFDPSSQSNILLHTWSLSVEWQFYIIYPLFLLFVKNIYTKRRKKFNNIFLVLALLSFLLMIVFNNFLPSSFSKISFFSFTHRAWEMMVGGMAFLYKDFFDNKISNVLKRILNLLALIFIGFSVVYFNEKDIWPSSFTLIPVLSSFVIIATHQEFGFYKNSIVQYIGNISYSWYLWHWPIYVISKYFDFKGVWVTVFLIVLSFLLSSLSYEFIEKRSKNIKTKTLIRATFILIFASVIGSFFSINKKMFSKEAIDVTEFKSNYEQTRKKQFNSGVCHNVTKIKYKQCLCLNTKKKNILLLGDSHAGQFSLSLRTKLDSTKFNFMEHTVVGSFPLINAKGEQNSTRQFKSLMDKFITGNKNNINLILLSCNWMNYPTSGGYKSNRELGEAINATIKMFEKLGIRVLVIGQGEEYNIEYPRVLAFNFQGNRRKNYVNRESAELNNDLKKIIPSKNYFNIFLSSEIQHYDSKNKVPYMFDDDHMTLYGANQIVDLFLKKKIF</sequence>
<evidence type="ECO:0008006" key="13">
    <source>
        <dbReference type="Google" id="ProtNLM"/>
    </source>
</evidence>
<evidence type="ECO:0000256" key="2">
    <source>
        <dbReference type="ARBA" id="ARBA00022475"/>
    </source>
</evidence>
<dbReference type="RefSeq" id="WP_110304727.1">
    <property type="nucleotide sequence ID" value="NZ_QJHK01000001.1"/>
</dbReference>
<feature type="transmembrane region" description="Helical" evidence="8">
    <location>
        <begin position="352"/>
        <end position="371"/>
    </location>
</feature>
<feature type="transmembrane region" description="Helical" evidence="8">
    <location>
        <begin position="173"/>
        <end position="191"/>
    </location>
</feature>
<evidence type="ECO:0000256" key="8">
    <source>
        <dbReference type="SAM" id="Phobius"/>
    </source>
</evidence>
<evidence type="ECO:0000256" key="1">
    <source>
        <dbReference type="ARBA" id="ARBA00004651"/>
    </source>
</evidence>
<evidence type="ECO:0000256" key="6">
    <source>
        <dbReference type="ARBA" id="ARBA00023136"/>
    </source>
</evidence>
<evidence type="ECO:0000256" key="5">
    <source>
        <dbReference type="ARBA" id="ARBA00022989"/>
    </source>
</evidence>
<dbReference type="Pfam" id="PF19040">
    <property type="entry name" value="SGNH"/>
    <property type="match status" value="1"/>
</dbReference>
<dbReference type="PANTHER" id="PTHR23028">
    <property type="entry name" value="ACETYLTRANSFERASE"/>
    <property type="match status" value="1"/>
</dbReference>
<organism evidence="11 12">
    <name type="scientific">Flavobacterium cheongpyeongense</name>
    <dbReference type="NCBI Taxonomy" id="2212651"/>
    <lineage>
        <taxon>Bacteria</taxon>
        <taxon>Pseudomonadati</taxon>
        <taxon>Bacteroidota</taxon>
        <taxon>Flavobacteriia</taxon>
        <taxon>Flavobacteriales</taxon>
        <taxon>Flavobacteriaceae</taxon>
        <taxon>Flavobacterium</taxon>
    </lineage>
</organism>
<name>A0A2V4BU30_9FLAO</name>
<comment type="subcellular location">
    <subcellularLocation>
        <location evidence="1">Cell membrane</location>
        <topology evidence="1">Multi-pass membrane protein</topology>
    </subcellularLocation>
</comment>
<feature type="transmembrane region" description="Helical" evidence="8">
    <location>
        <begin position="80"/>
        <end position="99"/>
    </location>
</feature>
<feature type="transmembrane region" description="Helical" evidence="8">
    <location>
        <begin position="234"/>
        <end position="253"/>
    </location>
</feature>
<dbReference type="Gene3D" id="3.40.50.1110">
    <property type="entry name" value="SGNH hydrolase"/>
    <property type="match status" value="1"/>
</dbReference>
<dbReference type="Pfam" id="PF01757">
    <property type="entry name" value="Acyl_transf_3"/>
    <property type="match status" value="1"/>
</dbReference>
<dbReference type="Proteomes" id="UP000247903">
    <property type="component" value="Unassembled WGS sequence"/>
</dbReference>
<keyword evidence="5 8" id="KW-1133">Transmembrane helix</keyword>
<dbReference type="InterPro" id="IPR036514">
    <property type="entry name" value="SGNH_hydro_sf"/>
</dbReference>
<proteinExistence type="predicted"/>
<dbReference type="OrthoDB" id="290051at2"/>
<dbReference type="GO" id="GO:0016747">
    <property type="term" value="F:acyltransferase activity, transferring groups other than amino-acyl groups"/>
    <property type="evidence" value="ECO:0007669"/>
    <property type="project" value="InterPro"/>
</dbReference>
<dbReference type="PANTHER" id="PTHR23028:SF53">
    <property type="entry name" value="ACYL_TRANSF_3 DOMAIN-CONTAINING PROTEIN"/>
    <property type="match status" value="1"/>
</dbReference>
<accession>A0A2V4BU30</accession>
<reference evidence="11 12" key="1">
    <citation type="submission" date="2018-05" db="EMBL/GenBank/DDBJ databases">
        <title>Flavobacterium sp. strain IMCC34759, incomplete genome.</title>
        <authorList>
            <person name="Joung Y."/>
            <person name="Cho J."/>
        </authorList>
    </citation>
    <scope>NUCLEOTIDE SEQUENCE [LARGE SCALE GENOMIC DNA]</scope>
    <source>
        <strain evidence="11 12">IMCC34759</strain>
    </source>
</reference>